<gene>
    <name evidence="2" type="ORF">SapgrDRAFT_0965</name>
</gene>
<dbReference type="EMBL" id="JH719942">
    <property type="protein sequence ID" value="EJF52694.1"/>
    <property type="molecule type" value="Genomic_DNA"/>
</dbReference>
<protein>
    <submittedName>
        <fullName evidence="2">Uncharacterized protein</fullName>
    </submittedName>
</protein>
<organism evidence="2 3">
    <name type="scientific">Saprospira grandis DSM 2844</name>
    <dbReference type="NCBI Taxonomy" id="694433"/>
    <lineage>
        <taxon>Bacteria</taxon>
        <taxon>Pseudomonadati</taxon>
        <taxon>Bacteroidota</taxon>
        <taxon>Saprospiria</taxon>
        <taxon>Saprospirales</taxon>
        <taxon>Saprospiraceae</taxon>
        <taxon>Saprospira</taxon>
    </lineage>
</organism>
<reference evidence="3" key="1">
    <citation type="journal article" date="2012" name="Stand. Genomic Sci.">
        <title>Permanent draft genome sequence of the gliding predator Saprospira grandis strain Sa g1 (= HR1).</title>
        <authorList>
            <person name="Mavromatis K."/>
            <person name="Chertkov O."/>
            <person name="Lapidus A."/>
            <person name="Nolan M."/>
            <person name="Lucas S."/>
            <person name="Tice H."/>
            <person name="Del Rio T.G."/>
            <person name="Cheng J.F."/>
            <person name="Han C."/>
            <person name="Tapia R."/>
            <person name="Bruce D."/>
            <person name="Goodwin L.A."/>
            <person name="Pitluck S."/>
            <person name="Huntemann M."/>
            <person name="Liolios K."/>
            <person name="Pagani I."/>
            <person name="Ivanova N."/>
            <person name="Mikhailova N."/>
            <person name="Pati A."/>
            <person name="Chen A."/>
            <person name="Palaniappan K."/>
            <person name="Land M."/>
            <person name="Brambilla E.M."/>
            <person name="Rohde M."/>
            <person name="Spring S."/>
            <person name="Goker M."/>
            <person name="Detter J.C."/>
            <person name="Bristow J."/>
            <person name="Eisen J.A."/>
            <person name="Markowitz V."/>
            <person name="Hugenholtz P."/>
            <person name="Kyrpides N.C."/>
            <person name="Klenk H.P."/>
            <person name="Woyke T."/>
        </authorList>
    </citation>
    <scope>NUCLEOTIDE SEQUENCE [LARGE SCALE GENOMIC DNA]</scope>
    <source>
        <strain evidence="3">DSM 2844</strain>
    </source>
</reference>
<sequence>MKAFATILIFFISLLNPSKMQSKKEIIAAKNSYQQEQALLNESYLQYKSLSELLAQLSPEDPEYQSFKAALTKAKKVLGPYKKQLAKEKIALETIIASFLGAQQEDIPKDKFWKLFQAYCGDMQKACKKAKTNVRGAATWKTSSPQSDLSGIHNLFTYKKKKSIIKELEDELYATVQAADKKSPIAFLEELEAIFANYEKKAASKDGRSDHKQIETSLDFKNYVLSPNQLESILDQALAKDDFLTEEEKAKEIEDTQKEVRALKEKLLLKIQEEKNSINRWKDEEYLTWDDSISLTDCLAPSYFPQVVANDYYTDKYVKVATVKNSLLQSLERLEEEGSLEEHKVFIHCGFDFSNYRVQSLREIFEAVEAKRLKQLDLLPYLGEEPRGTKVDMQLLQSLLSGMNADPNDFLGQLLLTHIKNLKSESLSLSELNAELAESLINNPALLAMIPKEFPKESAEAWLSFDAQFKRAVVPGAFGTHNHPLQKIIQAWSEEYRDLFSNKLAKYKYRYFSRKTLERNAQNNLKISDFPELETLFQQTFKETLVEGEKLSYSEVASSWQAFLLELVIHKGLNNLEPHQAAVQALEKAGIHALADSTKLEAIFQPIPLPKKETETLFDLGKNSFKIQWIFNWKKAVADIVLLAEKAEEIFNTIEDNITDIIAEGVKRITDWILQIIPDMSGWWSDDDTKKARKTTTDRKSVIRLLKAKLIEALKTVAAKEQDPDSIEYTFSLSRKTTEGGSFSYAITNNSSPIVTKGGNNYMTIKASDLFTEYSKSEKTLKIKFLLRVEKNSFQTTNDVAMSAFTVVTAGTSGSRQVSNAYTEQYIEITAKIKESTKEEITVEVNTSKDNFNCVNMAEVAFATSVDITPPSQTKTIKLTPVAK</sequence>
<accession>J0NYV2</accession>
<evidence type="ECO:0000256" key="1">
    <source>
        <dbReference type="SAM" id="Coils"/>
    </source>
</evidence>
<proteinExistence type="predicted"/>
<feature type="coiled-coil region" evidence="1">
    <location>
        <begin position="246"/>
        <end position="284"/>
    </location>
</feature>
<evidence type="ECO:0000313" key="3">
    <source>
        <dbReference type="Proteomes" id="UP000005113"/>
    </source>
</evidence>
<dbReference type="HOGENOM" id="CLU_332293_0_0_10"/>
<name>J0NYV2_9BACT</name>
<evidence type="ECO:0000313" key="2">
    <source>
        <dbReference type="EMBL" id="EJF52694.1"/>
    </source>
</evidence>
<keyword evidence="1" id="KW-0175">Coiled coil</keyword>
<dbReference type="AlphaFoldDB" id="J0NYV2"/>
<dbReference type="Proteomes" id="UP000005113">
    <property type="component" value="Unassembled WGS sequence"/>
</dbReference>